<dbReference type="EMBL" id="HBIU01051400">
    <property type="protein sequence ID" value="CAE0644556.1"/>
    <property type="molecule type" value="Transcribed_RNA"/>
</dbReference>
<dbReference type="AlphaFoldDB" id="A0A7S4DEH3"/>
<evidence type="ECO:0000256" key="2">
    <source>
        <dbReference type="ARBA" id="ARBA00022723"/>
    </source>
</evidence>
<feature type="domain" description="RING-type" evidence="7">
    <location>
        <begin position="65"/>
        <end position="369"/>
    </location>
</feature>
<accession>A0A7S4DEH3</accession>
<keyword evidence="1" id="KW-0808">Transferase</keyword>
<evidence type="ECO:0000313" key="8">
    <source>
        <dbReference type="EMBL" id="CAE0644556.1"/>
    </source>
</evidence>
<evidence type="ECO:0000256" key="5">
    <source>
        <dbReference type="ARBA" id="ARBA00022786"/>
    </source>
</evidence>
<organism evidence="8">
    <name type="scientific">Heterosigma akashiwo</name>
    <name type="common">Chromophytic alga</name>
    <name type="synonym">Heterosigma carterae</name>
    <dbReference type="NCBI Taxonomy" id="2829"/>
    <lineage>
        <taxon>Eukaryota</taxon>
        <taxon>Sar</taxon>
        <taxon>Stramenopiles</taxon>
        <taxon>Ochrophyta</taxon>
        <taxon>Raphidophyceae</taxon>
        <taxon>Chattonellales</taxon>
        <taxon>Chattonellaceae</taxon>
        <taxon>Heterosigma</taxon>
    </lineage>
</organism>
<name>A0A7S4DEH3_HETAK</name>
<evidence type="ECO:0000256" key="1">
    <source>
        <dbReference type="ARBA" id="ARBA00022679"/>
    </source>
</evidence>
<reference evidence="8" key="1">
    <citation type="submission" date="2021-01" db="EMBL/GenBank/DDBJ databases">
        <authorList>
            <person name="Corre E."/>
            <person name="Pelletier E."/>
            <person name="Niang G."/>
            <person name="Scheremetjew M."/>
            <person name="Finn R."/>
            <person name="Kale V."/>
            <person name="Holt S."/>
            <person name="Cochrane G."/>
            <person name="Meng A."/>
            <person name="Brown T."/>
            <person name="Cohen L."/>
        </authorList>
    </citation>
    <scope>NUCLEOTIDE SEQUENCE</scope>
    <source>
        <strain evidence="8">CCMP3107</strain>
    </source>
</reference>
<gene>
    <name evidence="8" type="ORF">HAKA00212_LOCUS22728</name>
</gene>
<keyword evidence="5" id="KW-0833">Ubl conjugation pathway</keyword>
<proteinExistence type="predicted"/>
<keyword evidence="2" id="KW-0479">Metal-binding</keyword>
<dbReference type="InterPro" id="IPR044066">
    <property type="entry name" value="TRIAD_supradom"/>
</dbReference>
<sequence>METNFPPSNELKLSANSVENSVRRIQATWRRLFKTQEKNQSAGGGCLPHPASESCLSDVSGTEEVKEMCLICYENVAENKIKKNICGPDCPLTSCTACLKTHFESIVKQGYDGILKKMTCPGCISMTVPSDAWSPFVDASTLELFQRRAAILLSLQCSGCHSRKDLFIPETELPSNPEQHLKNTLKPLLENEHAGDQEYRLALGRFVRGEDNEDAFFQQLRTRFFPGKFAAAEDPDAGPWAAAARPVLLSVRDARARAVLHLRYLREHPKVTTGCCQATQCFRCRTGRWHAGQTCAEVAAASYQHSDLLTCASCGLQLVKGDGCSSVTCVCGNHFDWDQRCREVFADGFQERHGEDASRLAALAHHRPEGFEAADASAARHWARAYPDRAQAAFAVLWAELHGRHAAAAARAVLKVNTGVRDNTAWPEGVKELAKGYRRVHREQVRVASEEGRRAGCTAVEPTVARGLPPHALWAFRSVRSKLWPTSLGKVAPLSLFKEHQRNAGLGEDNMRSLKHARDAKAFQALCEAQIDIDCRNGQSYLATMSQDRFFAAREIEEKAAHAFLARRHYLKEIKAVAAFSNRHKDCPLLAAKSIVKHCKQHSEEEVAMAKTYLEAKRMALCRFFASEWEAQAHGAAAAPFITSALGLRDREQLGFYARQCLEAWEKLNQAQLDRVRELDERARSHTVQLFCAPVGGDATLAERHPALLPAALLGPGLFPGGLSPPTAGPARAPGRRRREKCDAAAFDALYGSVAVDQRGPATLPPAHAPLLAAWRRQWCGAAGARALRFLEKGYSVRDRPELFAGLGGAALRWRDLARAQEVRPGALVALRHNRAAGPGTSESFYLADWPAPMPDGGGHMQRILGEVRPWHRHLFLTVEVDPSGATLLRRPEAAGGEGAAFLTRTADGGLAFRPQATAGEETQGWRLEPADRSNSYRVAAWGDEALHLQFQPGRPLSRLGLVREAEAEETVRGMGLGVGGFGRGDSDVADQLFELEMLPFHPKIWHWRSAC</sequence>
<protein>
    <recommendedName>
        <fullName evidence="7">RING-type domain-containing protein</fullName>
    </recommendedName>
</protein>
<dbReference type="GO" id="GO:0008270">
    <property type="term" value="F:zinc ion binding"/>
    <property type="evidence" value="ECO:0007669"/>
    <property type="project" value="UniProtKB-KW"/>
</dbReference>
<evidence type="ECO:0000259" key="7">
    <source>
        <dbReference type="PROSITE" id="PS51873"/>
    </source>
</evidence>
<keyword evidence="4" id="KW-0863">Zinc-finger</keyword>
<evidence type="ECO:0000256" key="4">
    <source>
        <dbReference type="ARBA" id="ARBA00022771"/>
    </source>
</evidence>
<evidence type="ECO:0000256" key="6">
    <source>
        <dbReference type="ARBA" id="ARBA00022833"/>
    </source>
</evidence>
<keyword evidence="6" id="KW-0862">Zinc</keyword>
<keyword evidence="3" id="KW-0677">Repeat</keyword>
<dbReference type="GO" id="GO:0016740">
    <property type="term" value="F:transferase activity"/>
    <property type="evidence" value="ECO:0007669"/>
    <property type="project" value="UniProtKB-KW"/>
</dbReference>
<evidence type="ECO:0000256" key="3">
    <source>
        <dbReference type="ARBA" id="ARBA00022737"/>
    </source>
</evidence>
<dbReference type="PROSITE" id="PS51873">
    <property type="entry name" value="TRIAD"/>
    <property type="match status" value="1"/>
</dbReference>